<dbReference type="EMBL" id="CAJOBA010002639">
    <property type="protein sequence ID" value="CAF3653655.1"/>
    <property type="molecule type" value="Genomic_DNA"/>
</dbReference>
<evidence type="ECO:0000313" key="4">
    <source>
        <dbReference type="Proteomes" id="UP000682733"/>
    </source>
</evidence>
<name>A0A8S2HPP5_9BILA</name>
<gene>
    <name evidence="2" type="ORF">OVA965_LOCUS8024</name>
    <name evidence="3" type="ORF">TMI583_LOCUS8020</name>
</gene>
<protein>
    <submittedName>
        <fullName evidence="3">Uncharacterized protein</fullName>
    </submittedName>
</protein>
<comment type="caution">
    <text evidence="3">The sequence shown here is derived from an EMBL/GenBank/DDBJ whole genome shotgun (WGS) entry which is preliminary data.</text>
</comment>
<organism evidence="3 4">
    <name type="scientific">Didymodactylos carnosus</name>
    <dbReference type="NCBI Taxonomy" id="1234261"/>
    <lineage>
        <taxon>Eukaryota</taxon>
        <taxon>Metazoa</taxon>
        <taxon>Spiralia</taxon>
        <taxon>Gnathifera</taxon>
        <taxon>Rotifera</taxon>
        <taxon>Eurotatoria</taxon>
        <taxon>Bdelloidea</taxon>
        <taxon>Philodinida</taxon>
        <taxon>Philodinidae</taxon>
        <taxon>Didymodactylos</taxon>
    </lineage>
</organism>
<evidence type="ECO:0000313" key="2">
    <source>
        <dbReference type="EMBL" id="CAF0868863.1"/>
    </source>
</evidence>
<evidence type="ECO:0000256" key="1">
    <source>
        <dbReference type="SAM" id="Coils"/>
    </source>
</evidence>
<feature type="coiled-coil region" evidence="1">
    <location>
        <begin position="74"/>
        <end position="112"/>
    </location>
</feature>
<dbReference type="EMBL" id="CAJNOK010002638">
    <property type="protein sequence ID" value="CAF0868863.1"/>
    <property type="molecule type" value="Genomic_DNA"/>
</dbReference>
<dbReference type="Proteomes" id="UP000682733">
    <property type="component" value="Unassembled WGS sequence"/>
</dbReference>
<evidence type="ECO:0000313" key="3">
    <source>
        <dbReference type="EMBL" id="CAF3653655.1"/>
    </source>
</evidence>
<dbReference type="AlphaFoldDB" id="A0A8S2HPP5"/>
<sequence>MVDFLPQNVQQLQPMPLFLLPIPAPTNIVEPVPSSSQSQTSIVSSMGSRAVHGSENNWMCFDCIQKNITYTIDMAKLEAKLQLEKLKVEHYRQREAQREAELVELVEDYERKFDKLKTILMKQFEHATKSNKN</sequence>
<accession>A0A8S2HPP5</accession>
<dbReference type="Proteomes" id="UP000677228">
    <property type="component" value="Unassembled WGS sequence"/>
</dbReference>
<proteinExistence type="predicted"/>
<keyword evidence="1" id="KW-0175">Coiled coil</keyword>
<reference evidence="3" key="1">
    <citation type="submission" date="2021-02" db="EMBL/GenBank/DDBJ databases">
        <authorList>
            <person name="Nowell W R."/>
        </authorList>
    </citation>
    <scope>NUCLEOTIDE SEQUENCE</scope>
</reference>